<dbReference type="Proteomes" id="UP001292094">
    <property type="component" value="Unassembled WGS sequence"/>
</dbReference>
<dbReference type="EMBL" id="JAWZYT010001726">
    <property type="protein sequence ID" value="KAK4309687.1"/>
    <property type="molecule type" value="Genomic_DNA"/>
</dbReference>
<reference evidence="2" key="1">
    <citation type="submission" date="2023-11" db="EMBL/GenBank/DDBJ databases">
        <title>Genome assemblies of two species of porcelain crab, Petrolisthes cinctipes and Petrolisthes manimaculis (Anomura: Porcellanidae).</title>
        <authorList>
            <person name="Angst P."/>
        </authorList>
    </citation>
    <scope>NUCLEOTIDE SEQUENCE</scope>
    <source>
        <strain evidence="2">PB745_02</strain>
        <tissue evidence="2">Gill</tissue>
    </source>
</reference>
<dbReference type="AlphaFoldDB" id="A0AAE1PM85"/>
<organism evidence="2 3">
    <name type="scientific">Petrolisthes manimaculis</name>
    <dbReference type="NCBI Taxonomy" id="1843537"/>
    <lineage>
        <taxon>Eukaryota</taxon>
        <taxon>Metazoa</taxon>
        <taxon>Ecdysozoa</taxon>
        <taxon>Arthropoda</taxon>
        <taxon>Crustacea</taxon>
        <taxon>Multicrustacea</taxon>
        <taxon>Malacostraca</taxon>
        <taxon>Eumalacostraca</taxon>
        <taxon>Eucarida</taxon>
        <taxon>Decapoda</taxon>
        <taxon>Pleocyemata</taxon>
        <taxon>Anomura</taxon>
        <taxon>Galatheoidea</taxon>
        <taxon>Porcellanidae</taxon>
        <taxon>Petrolisthes</taxon>
    </lineage>
</organism>
<feature type="region of interest" description="Disordered" evidence="1">
    <location>
        <begin position="1"/>
        <end position="20"/>
    </location>
</feature>
<feature type="compositionally biased region" description="Basic and acidic residues" evidence="1">
    <location>
        <begin position="57"/>
        <end position="70"/>
    </location>
</feature>
<feature type="region of interest" description="Disordered" evidence="1">
    <location>
        <begin position="48"/>
        <end position="73"/>
    </location>
</feature>
<gene>
    <name evidence="2" type="ORF">Pmani_018685</name>
</gene>
<evidence type="ECO:0000313" key="2">
    <source>
        <dbReference type="EMBL" id="KAK4309687.1"/>
    </source>
</evidence>
<sequence length="241" mass="26641">MLSCRRKEGNADERETREDDCLSELLKGSPSWNDAYLLEVVREKFLTPPAVSPPDASKIDDHQKPHDGDLKPQAGKLTQEEMTILDFVRKTKPDATIGSPPSPITNTLPQLGHSNFTVATSGDTPLLAMKVGKWNQGLWIDPQPEDQPATSPVPHFWYTQACVSAVVPYMNNMGHQCFTLPSLLLALDGRGKRTTVDLLLGHTLYPTKLEPVMANSHIKVKKSHSATVPLLDNQEFPLGKE</sequence>
<accession>A0AAE1PM85</accession>
<keyword evidence="3" id="KW-1185">Reference proteome</keyword>
<comment type="caution">
    <text evidence="2">The sequence shown here is derived from an EMBL/GenBank/DDBJ whole genome shotgun (WGS) entry which is preliminary data.</text>
</comment>
<evidence type="ECO:0000256" key="1">
    <source>
        <dbReference type="SAM" id="MobiDB-lite"/>
    </source>
</evidence>
<name>A0AAE1PM85_9EUCA</name>
<protein>
    <submittedName>
        <fullName evidence="2">Uncharacterized protein</fullName>
    </submittedName>
</protein>
<evidence type="ECO:0000313" key="3">
    <source>
        <dbReference type="Proteomes" id="UP001292094"/>
    </source>
</evidence>
<proteinExistence type="predicted"/>